<comment type="caution">
    <text evidence="2">The sequence shown here is derived from an EMBL/GenBank/DDBJ whole genome shotgun (WGS) entry which is preliminary data.</text>
</comment>
<evidence type="ECO:0000313" key="3">
    <source>
        <dbReference type="Proteomes" id="UP000823388"/>
    </source>
</evidence>
<feature type="region of interest" description="Disordered" evidence="1">
    <location>
        <begin position="124"/>
        <end position="147"/>
    </location>
</feature>
<dbReference type="PANTHER" id="PTHR31170">
    <property type="entry name" value="BNAC04G53230D PROTEIN"/>
    <property type="match status" value="1"/>
</dbReference>
<name>A0A8T0RI63_PANVG</name>
<feature type="compositionally biased region" description="Low complexity" evidence="1">
    <location>
        <begin position="130"/>
        <end position="147"/>
    </location>
</feature>
<dbReference type="OrthoDB" id="668917at2759"/>
<dbReference type="Pfam" id="PF03140">
    <property type="entry name" value="DUF247"/>
    <property type="match status" value="1"/>
</dbReference>
<accession>A0A8T0RI63</accession>
<dbReference type="Proteomes" id="UP000823388">
    <property type="component" value="Chromosome 6K"/>
</dbReference>
<proteinExistence type="predicted"/>
<dbReference type="InterPro" id="IPR004158">
    <property type="entry name" value="DUF247_pln"/>
</dbReference>
<dbReference type="PANTHER" id="PTHR31170:SF25">
    <property type="entry name" value="BNAA09G04570D PROTEIN"/>
    <property type="match status" value="1"/>
</dbReference>
<organism evidence="2 3">
    <name type="scientific">Panicum virgatum</name>
    <name type="common">Blackwell switchgrass</name>
    <dbReference type="NCBI Taxonomy" id="38727"/>
    <lineage>
        <taxon>Eukaryota</taxon>
        <taxon>Viridiplantae</taxon>
        <taxon>Streptophyta</taxon>
        <taxon>Embryophyta</taxon>
        <taxon>Tracheophyta</taxon>
        <taxon>Spermatophyta</taxon>
        <taxon>Magnoliopsida</taxon>
        <taxon>Liliopsida</taxon>
        <taxon>Poales</taxon>
        <taxon>Poaceae</taxon>
        <taxon>PACMAD clade</taxon>
        <taxon>Panicoideae</taxon>
        <taxon>Panicodae</taxon>
        <taxon>Paniceae</taxon>
        <taxon>Panicinae</taxon>
        <taxon>Panicum</taxon>
        <taxon>Panicum sect. Hiantes</taxon>
    </lineage>
</organism>
<dbReference type="EMBL" id="CM029047">
    <property type="protein sequence ID" value="KAG2584788.1"/>
    <property type="molecule type" value="Genomic_DNA"/>
</dbReference>
<dbReference type="AlphaFoldDB" id="A0A8T0RI63"/>
<evidence type="ECO:0000313" key="2">
    <source>
        <dbReference type="EMBL" id="KAG2584788.1"/>
    </source>
</evidence>
<reference evidence="2" key="1">
    <citation type="submission" date="2020-05" db="EMBL/GenBank/DDBJ databases">
        <title>WGS assembly of Panicum virgatum.</title>
        <authorList>
            <person name="Lovell J.T."/>
            <person name="Jenkins J."/>
            <person name="Shu S."/>
            <person name="Juenger T.E."/>
            <person name="Schmutz J."/>
        </authorList>
    </citation>
    <scope>NUCLEOTIDE SEQUENCE</scope>
    <source>
        <strain evidence="2">AP13</strain>
    </source>
</reference>
<gene>
    <name evidence="2" type="ORF">PVAP13_6KG343000</name>
</gene>
<keyword evidence="3" id="KW-1185">Reference proteome</keyword>
<evidence type="ECO:0000256" key="1">
    <source>
        <dbReference type="SAM" id="MobiDB-lite"/>
    </source>
</evidence>
<sequence length="637" mass="70159">MATDSLPPQLPTAATPPLPELPIQQVAGVNPSMVATGIPAGVATDPLSLQAQVAGVLPMTGAAAVVTSAPPLNWCLPPIGASPGAASANQGAPPSAGLAASIGVGLPTHNWSLPFSGIRPGPAATPALEGASPSASAGAAATATAPSNRLQSLPAQDWSLGVRPAAAPGSGATKWSLPSKILQAAKLQPQDGCIWRLESAAMPPGMCTPMVVFLGPLFPLLEQRQMMEETKWAYVHNLILRAHSKEEAGQKLTAYLTRIDSMEPKIRQRYDPSECRVTRNELVEMMVLDGLFIIEVLLNHWMGKIEKGSASPRVQAETGNSDHRAPLASTLVPQVLREEFTPLKVRWEPHALRFDLIVVPNQIPFFVLEELFQMTEVPELRELQQQPTKLREIILDYLVGDVGDGVLAGYDGPVHHILHLVYLHLTFSKEESRVSALQPGAPVPRPSLLDRALDKLKKKRMDLRALCKRTFSRSSDLPVGWKQWKLVPPLRELVRVGVKLKRTETYRFADVRFKDGRLEIPAFAWRRYHIRLLTNLVVLEMSGWWPREKRLFCSYVMFMSELIMKKEDAALLFKKGIVQENNMDDVEKSFICPILILADFSHGSQYESRFSSLVCDVFKCYQRWSKVGVAPSSRSTK</sequence>
<protein>
    <submittedName>
        <fullName evidence="2">Uncharacterized protein</fullName>
    </submittedName>
</protein>